<feature type="chain" id="PRO_5045764750" evidence="3">
    <location>
        <begin position="20"/>
        <end position="254"/>
    </location>
</feature>
<keyword evidence="6" id="KW-1185">Reference proteome</keyword>
<evidence type="ECO:0000313" key="6">
    <source>
        <dbReference type="Proteomes" id="UP001273505"/>
    </source>
</evidence>
<protein>
    <submittedName>
        <fullName evidence="5">Rhamnogalacturonan acetylesterase</fullName>
    </submittedName>
</protein>
<reference evidence="5 6" key="1">
    <citation type="submission" date="2023-11" db="EMBL/GenBank/DDBJ databases">
        <title>Gilvimarinus fulvus sp. nov., isolated from the surface of Kelp.</title>
        <authorList>
            <person name="Sun Y.Y."/>
            <person name="Gong Y."/>
            <person name="Du Z.J."/>
        </authorList>
    </citation>
    <scope>NUCLEOTIDE SEQUENCE [LARGE SCALE GENOMIC DNA]</scope>
    <source>
        <strain evidence="5 6">SDUM040013</strain>
    </source>
</reference>
<dbReference type="InterPro" id="IPR013830">
    <property type="entry name" value="SGNH_hydro"/>
</dbReference>
<dbReference type="PANTHER" id="PTHR43695:SF1">
    <property type="entry name" value="RHAMNOGALACTURONAN ACETYLESTERASE"/>
    <property type="match status" value="1"/>
</dbReference>
<sequence>MVRAALLAALAFGTLAASASETPLQVFMAGDSTMSIKLEKDYPETGWGVPFSIFFDEQVSVHNFAKNGRSTRTFREEGLWQQIMDGVKSDDFVFIQFGHNDQSEHKKDRYTPPEAYKYNLRRFISEARSRGARPILMTPVTRRYFTTKGVIEPTHRGYDDLVREVAQAEQVPFIDMEKVTRHYFTAMGDEASKLRFMHIAPDLHPNYPIGVTDDTHFNHLGAREVAQLVLRELKAMQHPLAQRLRTPDPKHLQR</sequence>
<keyword evidence="2" id="KW-0378">Hydrolase</keyword>
<proteinExistence type="inferred from homology"/>
<evidence type="ECO:0000256" key="3">
    <source>
        <dbReference type="SAM" id="SignalP"/>
    </source>
</evidence>
<dbReference type="EMBL" id="JAXAFO010000014">
    <property type="protein sequence ID" value="MDX6849719.1"/>
    <property type="molecule type" value="Genomic_DNA"/>
</dbReference>
<evidence type="ECO:0000256" key="2">
    <source>
        <dbReference type="ARBA" id="ARBA00022801"/>
    </source>
</evidence>
<evidence type="ECO:0000256" key="1">
    <source>
        <dbReference type="ARBA" id="ARBA00008668"/>
    </source>
</evidence>
<dbReference type="InterPro" id="IPR036514">
    <property type="entry name" value="SGNH_hydro_sf"/>
</dbReference>
<dbReference type="RefSeq" id="WP_302722643.1">
    <property type="nucleotide sequence ID" value="NZ_JAULRU010000569.1"/>
</dbReference>
<feature type="signal peptide" evidence="3">
    <location>
        <begin position="1"/>
        <end position="19"/>
    </location>
</feature>
<dbReference type="Gene3D" id="3.40.50.1110">
    <property type="entry name" value="SGNH hydrolase"/>
    <property type="match status" value="1"/>
</dbReference>
<feature type="domain" description="SGNH hydrolase-type esterase" evidence="4">
    <location>
        <begin position="46"/>
        <end position="206"/>
    </location>
</feature>
<name>A0ABU4RXU7_9GAMM</name>
<comment type="caution">
    <text evidence="5">The sequence shown here is derived from an EMBL/GenBank/DDBJ whole genome shotgun (WGS) entry which is preliminary data.</text>
</comment>
<dbReference type="Proteomes" id="UP001273505">
    <property type="component" value="Unassembled WGS sequence"/>
</dbReference>
<dbReference type="InterPro" id="IPR037459">
    <property type="entry name" value="RhgT-like"/>
</dbReference>
<comment type="similarity">
    <text evidence="1">Belongs to the 'GDSL' lipolytic enzyme family.</text>
</comment>
<evidence type="ECO:0000259" key="4">
    <source>
        <dbReference type="Pfam" id="PF13472"/>
    </source>
</evidence>
<keyword evidence="3" id="KW-0732">Signal</keyword>
<dbReference type="Pfam" id="PF13472">
    <property type="entry name" value="Lipase_GDSL_2"/>
    <property type="match status" value="1"/>
</dbReference>
<dbReference type="PANTHER" id="PTHR43695">
    <property type="entry name" value="PUTATIVE (AFU_ORTHOLOGUE AFUA_2G17250)-RELATED"/>
    <property type="match status" value="1"/>
</dbReference>
<evidence type="ECO:0000313" key="5">
    <source>
        <dbReference type="EMBL" id="MDX6849719.1"/>
    </source>
</evidence>
<organism evidence="5 6">
    <name type="scientific">Gilvimarinus gilvus</name>
    <dbReference type="NCBI Taxonomy" id="3058038"/>
    <lineage>
        <taxon>Bacteria</taxon>
        <taxon>Pseudomonadati</taxon>
        <taxon>Pseudomonadota</taxon>
        <taxon>Gammaproteobacteria</taxon>
        <taxon>Cellvibrionales</taxon>
        <taxon>Cellvibrionaceae</taxon>
        <taxon>Gilvimarinus</taxon>
    </lineage>
</organism>
<accession>A0ABU4RXU7</accession>
<dbReference type="CDD" id="cd01821">
    <property type="entry name" value="Rhamnogalacturan_acetylesterase_like"/>
    <property type="match status" value="1"/>
</dbReference>
<gene>
    <name evidence="5" type="ORF">SCD92_10125</name>
</gene>
<dbReference type="SUPFAM" id="SSF52266">
    <property type="entry name" value="SGNH hydrolase"/>
    <property type="match status" value="1"/>
</dbReference>